<dbReference type="EMBL" id="JAKKUT010000002">
    <property type="protein sequence ID" value="MDG2990083.1"/>
    <property type="molecule type" value="Genomic_DNA"/>
</dbReference>
<evidence type="ECO:0000313" key="2">
    <source>
        <dbReference type="Proteomes" id="UP001154265"/>
    </source>
</evidence>
<dbReference type="Pfam" id="PF21826">
    <property type="entry name" value="DUF6887"/>
    <property type="match status" value="1"/>
</dbReference>
<keyword evidence="2" id="KW-1185">Reference proteome</keyword>
<organism evidence="1 2">
    <name type="scientific">Candidatus Synechococcus calcipolaris G9</name>
    <dbReference type="NCBI Taxonomy" id="1497997"/>
    <lineage>
        <taxon>Bacteria</taxon>
        <taxon>Bacillati</taxon>
        <taxon>Cyanobacteriota</taxon>
        <taxon>Cyanophyceae</taxon>
        <taxon>Synechococcales</taxon>
        <taxon>Synechococcaceae</taxon>
        <taxon>Synechococcus</taxon>
    </lineage>
</organism>
<dbReference type="RefSeq" id="WP_277866001.1">
    <property type="nucleotide sequence ID" value="NZ_JAKKUT010000002.1"/>
</dbReference>
<proteinExistence type="predicted"/>
<name>A0ABT6EWD7_9SYNE</name>
<gene>
    <name evidence="1" type="ORF">L3556_03915</name>
</gene>
<comment type="caution">
    <text evidence="1">The sequence shown here is derived from an EMBL/GenBank/DDBJ whole genome shotgun (WGS) entry which is preliminary data.</text>
</comment>
<reference evidence="1" key="2">
    <citation type="submission" date="2022-01" db="EMBL/GenBank/DDBJ databases">
        <authorList>
            <person name="Zivanovic Y."/>
            <person name="Moreira D."/>
            <person name="Lopez-Garcia P."/>
        </authorList>
    </citation>
    <scope>NUCLEOTIDE SEQUENCE</scope>
    <source>
        <strain evidence="1">G9</strain>
    </source>
</reference>
<sequence length="68" mass="7885">MSQVDYAAMSDPELKQYFLEHREDEVAFQAYLQRRRRRSSGVIAKVGDPDFDLKIEAAIRQKLQKALG</sequence>
<dbReference type="InterPro" id="IPR054053">
    <property type="entry name" value="DUF6887"/>
</dbReference>
<accession>A0ABT6EWD7</accession>
<protein>
    <submittedName>
        <fullName evidence="1">Uncharacterized protein</fullName>
    </submittedName>
</protein>
<reference evidence="1" key="1">
    <citation type="journal article" date="2022" name="Genome Biol. Evol.">
        <title>A New Gene Family Diagnostic for Intracellular Biomineralization of Amorphous Ca Carbonates by Cyanobacteria.</title>
        <authorList>
            <person name="Benzerara K."/>
            <person name="Duprat E."/>
            <person name="Bitard-Feildel T."/>
            <person name="Caumes G."/>
            <person name="Cassier-Chauvat C."/>
            <person name="Chauvat F."/>
            <person name="Dezi M."/>
            <person name="Diop S.I."/>
            <person name="Gaschignard G."/>
            <person name="Gorgen S."/>
            <person name="Gugger M."/>
            <person name="Lopez-Garcia P."/>
            <person name="Millet M."/>
            <person name="Skouri-Panet F."/>
            <person name="Moreira D."/>
            <person name="Callebaut I."/>
        </authorList>
    </citation>
    <scope>NUCLEOTIDE SEQUENCE</scope>
    <source>
        <strain evidence="1">G9</strain>
    </source>
</reference>
<evidence type="ECO:0000313" key="1">
    <source>
        <dbReference type="EMBL" id="MDG2990083.1"/>
    </source>
</evidence>
<dbReference type="Proteomes" id="UP001154265">
    <property type="component" value="Unassembled WGS sequence"/>
</dbReference>